<reference evidence="1" key="1">
    <citation type="submission" date="2021-03" db="EMBL/GenBank/DDBJ databases">
        <title>Acanthopleuribacteraceae sp. M133.</title>
        <authorList>
            <person name="Wang G."/>
        </authorList>
    </citation>
    <scope>NUCLEOTIDE SEQUENCE</scope>
    <source>
        <strain evidence="1">M133</strain>
    </source>
</reference>
<organism evidence="1 2">
    <name type="scientific">Sulfidibacter corallicola</name>
    <dbReference type="NCBI Taxonomy" id="2818388"/>
    <lineage>
        <taxon>Bacteria</taxon>
        <taxon>Pseudomonadati</taxon>
        <taxon>Acidobacteriota</taxon>
        <taxon>Holophagae</taxon>
        <taxon>Acanthopleuribacterales</taxon>
        <taxon>Acanthopleuribacteraceae</taxon>
        <taxon>Sulfidibacter</taxon>
    </lineage>
</organism>
<sequence length="86" mass="9829">MAFKTEQPPEVCGEDLKHFQIGAEMADDFEYPVLETGDCLVFRESVPHASSIPTSATMPRTSFDFRIKLPFERFEHVDFLETTQVS</sequence>
<protein>
    <recommendedName>
        <fullName evidence="3">Phytanoyl-CoA dioxygenase (PhyH)</fullName>
    </recommendedName>
</protein>
<dbReference type="RefSeq" id="WP_237383573.1">
    <property type="nucleotide sequence ID" value="NZ_CP071793.1"/>
</dbReference>
<proteinExistence type="predicted"/>
<evidence type="ECO:0008006" key="3">
    <source>
        <dbReference type="Google" id="ProtNLM"/>
    </source>
</evidence>
<dbReference type="SUPFAM" id="SSF51197">
    <property type="entry name" value="Clavaminate synthase-like"/>
    <property type="match status" value="1"/>
</dbReference>
<evidence type="ECO:0000313" key="2">
    <source>
        <dbReference type="Proteomes" id="UP000663929"/>
    </source>
</evidence>
<evidence type="ECO:0000313" key="1">
    <source>
        <dbReference type="EMBL" id="QTD53471.1"/>
    </source>
</evidence>
<gene>
    <name evidence="1" type="ORF">J3U87_13535</name>
</gene>
<name>A0A8A4TWB4_SULCO</name>
<keyword evidence="2" id="KW-1185">Reference proteome</keyword>
<dbReference type="EMBL" id="CP071793">
    <property type="protein sequence ID" value="QTD53471.1"/>
    <property type="molecule type" value="Genomic_DNA"/>
</dbReference>
<dbReference type="KEGG" id="scor:J3U87_13535"/>
<accession>A0A8A4TWB4</accession>
<dbReference type="AlphaFoldDB" id="A0A8A4TWB4"/>
<dbReference type="Proteomes" id="UP000663929">
    <property type="component" value="Chromosome"/>
</dbReference>